<comment type="similarity">
    <text evidence="1">Belongs to the sulfatase family.</text>
</comment>
<dbReference type="STRING" id="638302.HMPREF0908_0598"/>
<dbReference type="EC" id="3.1.6.-" evidence="3"/>
<dbReference type="Gene3D" id="3.40.720.10">
    <property type="entry name" value="Alkaline Phosphatase, subunit A"/>
    <property type="match status" value="2"/>
</dbReference>
<dbReference type="EMBL" id="ACLA01000008">
    <property type="protein sequence ID" value="EEQ49093.1"/>
    <property type="molecule type" value="Genomic_DNA"/>
</dbReference>
<protein>
    <submittedName>
        <fullName evidence="3">Arylsulfatase</fullName>
        <ecNumber evidence="3">3.1.6.-</ecNumber>
    </submittedName>
</protein>
<feature type="domain" description="Sulfatase N-terminal" evidence="2">
    <location>
        <begin position="314"/>
        <end position="595"/>
    </location>
</feature>
<proteinExistence type="inferred from homology"/>
<reference evidence="3 4" key="1">
    <citation type="submission" date="2009-04" db="EMBL/GenBank/DDBJ databases">
        <authorList>
            <person name="Qin X."/>
            <person name="Bachman B."/>
            <person name="Battles P."/>
            <person name="Bell A."/>
            <person name="Bess C."/>
            <person name="Bickham C."/>
            <person name="Chaboub L."/>
            <person name="Chen D."/>
            <person name="Coyle M."/>
            <person name="Deiros D.R."/>
            <person name="Dinh H."/>
            <person name="Forbes L."/>
            <person name="Fowler G."/>
            <person name="Francisco L."/>
            <person name="Fu Q."/>
            <person name="Gubbala S."/>
            <person name="Hale W."/>
            <person name="Han Y."/>
            <person name="Hemphill L."/>
            <person name="Highlander S.K."/>
            <person name="Hirani K."/>
            <person name="Hogues M."/>
            <person name="Jackson L."/>
            <person name="Jakkamsetti A."/>
            <person name="Javaid M."/>
            <person name="Jiang H."/>
            <person name="Korchina V."/>
            <person name="Kovar C."/>
            <person name="Lara F."/>
            <person name="Lee S."/>
            <person name="Mata R."/>
            <person name="Mathew T."/>
            <person name="Moen C."/>
            <person name="Morales K."/>
            <person name="Munidasa M."/>
            <person name="Nazareth L."/>
            <person name="Ngo R."/>
            <person name="Nguyen L."/>
            <person name="Okwuonu G."/>
            <person name="Ongeri F."/>
            <person name="Patil S."/>
            <person name="Petrosino J."/>
            <person name="Pham C."/>
            <person name="Pham P."/>
            <person name="Pu L.-L."/>
            <person name="Puazo M."/>
            <person name="Raj R."/>
            <person name="Reid J."/>
            <person name="Rouhana J."/>
            <person name="Saada N."/>
            <person name="Shang Y."/>
            <person name="Simmons D."/>
            <person name="Thornton R."/>
            <person name="Warren J."/>
            <person name="Weissenberger G."/>
            <person name="Zhang J."/>
            <person name="Zhang L."/>
            <person name="Zhou C."/>
            <person name="Zhu D."/>
            <person name="Muzny D."/>
            <person name="Worley K."/>
            <person name="Gibbs R."/>
        </authorList>
    </citation>
    <scope>NUCLEOTIDE SEQUENCE [LARGE SCALE GENOMIC DNA]</scope>
    <source>
        <strain evidence="3 4">ATCC 43531</strain>
    </source>
</reference>
<comment type="caution">
    <text evidence="3">The sequence shown here is derived from an EMBL/GenBank/DDBJ whole genome shotgun (WGS) entry which is preliminary data.</text>
</comment>
<gene>
    <name evidence="3" type="ORF">HMPREF0908_0598</name>
</gene>
<sequence>MQDDDFSIFWRNDAHAQGLFCDLLARSEQDAYDDAFLMQLAAYREEAPTSERADIFAAKYLLHHGDAENAAVCAERAREKRPLNYEIWKILAVAYKALYREMDSIDMQGLAYGLYQAPKLALSLTPSNLQEGLGRLTIALGHSLYAPTSESRAYVENGALCFRHDVFLGEALPLTMPAGSARFWSAVYTENAFLSDHSRLMEGLRHQESFIGYGHRDFLFDLQKATEVRGTAKIELPPGEEAILPIAGTVINQPLSVTTESLGIKEAYLGKWAFSFFRFSESATLHASEDAPYAVGTPIRLGHDPQRRKLVLNLFVDGLSWAAARSYAATHLPNVMRFFSRGVIFDQHFSTSEYTLPAHPAIETGYYPHHTQIFNEKAGYELPLHMTTIAEQMKAQGYYCAAPLASTHGVSHGVMRGFDRLIATGWTLNSVNAVDSAIRHLTAFDEADLFLFLHINDAHPYDALDFKFDTAVETHIPLAERIFNQKAPAAAVRLPSLYIHQEQYLERIRQVDRNLGQLLSYLEQHFNEDEYLVNLYSDHGVSIFNRNNTGAVDVISENSTCAAWMMRGAGVPEGRIVHDLTSTVDIYPTLGHLCGFPVNDDIDGRLPAVFGGTVRDAAYSMSMFPGQTYKLAVRNHGHVLRLETREVLDEDGTVDFTDARVGIYPRGHELDENYAEDSADLRKFFYPRARDFVREIANNGEFWPAMRAARPTWFGGQL</sequence>
<dbReference type="SUPFAM" id="SSF53649">
    <property type="entry name" value="Alkaline phosphatase-like"/>
    <property type="match status" value="1"/>
</dbReference>
<dbReference type="AlphaFoldDB" id="C4V254"/>
<dbReference type="PANTHER" id="PTHR42693:SF33">
    <property type="entry name" value="ARYLSULFATASE"/>
    <property type="match status" value="1"/>
</dbReference>
<evidence type="ECO:0000259" key="2">
    <source>
        <dbReference type="Pfam" id="PF00884"/>
    </source>
</evidence>
<name>C4V254_9FIRM</name>
<dbReference type="Proteomes" id="UP000005309">
    <property type="component" value="Unassembled WGS sequence"/>
</dbReference>
<dbReference type="InterPro" id="IPR050738">
    <property type="entry name" value="Sulfatase"/>
</dbReference>
<accession>C4V254</accession>
<dbReference type="GO" id="GO:0004065">
    <property type="term" value="F:arylsulfatase activity"/>
    <property type="evidence" value="ECO:0007669"/>
    <property type="project" value="TreeGrafter"/>
</dbReference>
<dbReference type="InterPro" id="IPR017850">
    <property type="entry name" value="Alkaline_phosphatase_core_sf"/>
</dbReference>
<keyword evidence="4" id="KW-1185">Reference proteome</keyword>
<dbReference type="RefSeq" id="WP_006690861.1">
    <property type="nucleotide sequence ID" value="NZ_GG694007.1"/>
</dbReference>
<evidence type="ECO:0000256" key="1">
    <source>
        <dbReference type="ARBA" id="ARBA00008779"/>
    </source>
</evidence>
<organism evidence="3 4">
    <name type="scientific">Selenomonas flueggei ATCC 43531</name>
    <dbReference type="NCBI Taxonomy" id="638302"/>
    <lineage>
        <taxon>Bacteria</taxon>
        <taxon>Bacillati</taxon>
        <taxon>Bacillota</taxon>
        <taxon>Negativicutes</taxon>
        <taxon>Selenomonadales</taxon>
        <taxon>Selenomonadaceae</taxon>
        <taxon>Selenomonas</taxon>
    </lineage>
</organism>
<dbReference type="PANTHER" id="PTHR42693">
    <property type="entry name" value="ARYLSULFATASE FAMILY MEMBER"/>
    <property type="match status" value="1"/>
</dbReference>
<dbReference type="eggNOG" id="COG3119">
    <property type="taxonomic scope" value="Bacteria"/>
</dbReference>
<dbReference type="OrthoDB" id="1667137at2"/>
<dbReference type="InterPro" id="IPR000917">
    <property type="entry name" value="Sulfatase_N"/>
</dbReference>
<evidence type="ECO:0000313" key="4">
    <source>
        <dbReference type="Proteomes" id="UP000005309"/>
    </source>
</evidence>
<keyword evidence="3" id="KW-0378">Hydrolase</keyword>
<dbReference type="HOGENOM" id="CLU_016687_0_0_9"/>
<evidence type="ECO:0000313" key="3">
    <source>
        <dbReference type="EMBL" id="EEQ49093.1"/>
    </source>
</evidence>
<dbReference type="Pfam" id="PF00884">
    <property type="entry name" value="Sulfatase"/>
    <property type="match status" value="1"/>
</dbReference>